<dbReference type="EMBL" id="KI968704">
    <property type="protein sequence ID" value="EUN30623.1"/>
    <property type="molecule type" value="Genomic_DNA"/>
</dbReference>
<accession>W7EIW0</accession>
<dbReference type="GeneID" id="26251255"/>
<name>W7EIW0_BIPV3</name>
<reference evidence="1 2" key="1">
    <citation type="journal article" date="2013" name="PLoS Genet.">
        <title>Comparative genome structure, secondary metabolite, and effector coding capacity across Cochliobolus pathogens.</title>
        <authorList>
            <person name="Condon B.J."/>
            <person name="Leng Y."/>
            <person name="Wu D."/>
            <person name="Bushley K.E."/>
            <person name="Ohm R.A."/>
            <person name="Otillar R."/>
            <person name="Martin J."/>
            <person name="Schackwitz W."/>
            <person name="Grimwood J."/>
            <person name="MohdZainudin N."/>
            <person name="Xue C."/>
            <person name="Wang R."/>
            <person name="Manning V.A."/>
            <person name="Dhillon B."/>
            <person name="Tu Z.J."/>
            <person name="Steffenson B.J."/>
            <person name="Salamov A."/>
            <person name="Sun H."/>
            <person name="Lowry S."/>
            <person name="LaButti K."/>
            <person name="Han J."/>
            <person name="Copeland A."/>
            <person name="Lindquist E."/>
            <person name="Barry K."/>
            <person name="Schmutz J."/>
            <person name="Baker S.E."/>
            <person name="Ciuffetti L.M."/>
            <person name="Grigoriev I.V."/>
            <person name="Zhong S."/>
            <person name="Turgeon B.G."/>
        </authorList>
    </citation>
    <scope>NUCLEOTIDE SEQUENCE [LARGE SCALE GENOMIC DNA]</scope>
    <source>
        <strain evidence="1 2">FI3</strain>
    </source>
</reference>
<proteinExistence type="predicted"/>
<dbReference type="Proteomes" id="UP000054337">
    <property type="component" value="Unassembled WGS sequence"/>
</dbReference>
<keyword evidence="2" id="KW-1185">Reference proteome</keyword>
<protein>
    <submittedName>
        <fullName evidence="1">Uncharacterized protein</fullName>
    </submittedName>
</protein>
<evidence type="ECO:0000313" key="2">
    <source>
        <dbReference type="Proteomes" id="UP000054337"/>
    </source>
</evidence>
<dbReference type="HOGENOM" id="CLU_1885411_0_0_1"/>
<dbReference type="AlphaFoldDB" id="W7EIW0"/>
<evidence type="ECO:0000313" key="1">
    <source>
        <dbReference type="EMBL" id="EUN30623.1"/>
    </source>
</evidence>
<organism evidence="1 2">
    <name type="scientific">Bipolaris victoriae (strain FI3)</name>
    <name type="common">Victoria blight of oats agent</name>
    <name type="synonym">Cochliobolus victoriae</name>
    <dbReference type="NCBI Taxonomy" id="930091"/>
    <lineage>
        <taxon>Eukaryota</taxon>
        <taxon>Fungi</taxon>
        <taxon>Dikarya</taxon>
        <taxon>Ascomycota</taxon>
        <taxon>Pezizomycotina</taxon>
        <taxon>Dothideomycetes</taxon>
        <taxon>Pleosporomycetidae</taxon>
        <taxon>Pleosporales</taxon>
        <taxon>Pleosporineae</taxon>
        <taxon>Pleosporaceae</taxon>
        <taxon>Bipolaris</taxon>
    </lineage>
</organism>
<sequence length="135" mass="14797">MSDEIMNASLPKCFFDLGGKIALIGWIDSQHLTGVATTYCDKCYNSITDAGNRHGQLCKQSSLNDEKSMDYYPTLKTSITIYHGVEGMSMEDFLTMVHMKLVGHDPGGDLVICNWCIVGGSKTNGAQRKCFICSA</sequence>
<gene>
    <name evidence="1" type="ORF">COCVIDRAFT_13026</name>
</gene>
<dbReference type="RefSeq" id="XP_014560128.1">
    <property type="nucleotide sequence ID" value="XM_014704642.1"/>
</dbReference>